<dbReference type="OrthoDB" id="9806135at2"/>
<evidence type="ECO:0000256" key="8">
    <source>
        <dbReference type="RuleBase" id="RU003905"/>
    </source>
</evidence>
<dbReference type="NCBIfam" id="TIGR03625">
    <property type="entry name" value="L3_bact"/>
    <property type="match status" value="1"/>
</dbReference>
<dbReference type="AlphaFoldDB" id="A0A1G9N9S3"/>
<organism evidence="11 12">
    <name type="scientific">Halarsenatibacter silvermanii</name>
    <dbReference type="NCBI Taxonomy" id="321763"/>
    <lineage>
        <taxon>Bacteria</taxon>
        <taxon>Bacillati</taxon>
        <taxon>Bacillota</taxon>
        <taxon>Clostridia</taxon>
        <taxon>Halanaerobiales</taxon>
        <taxon>Halarsenatibacteraceae</taxon>
        <taxon>Halarsenatibacter</taxon>
    </lineage>
</organism>
<dbReference type="STRING" id="321763.SAMN04488692_1103"/>
<accession>A0A1G9N9S3</accession>
<dbReference type="Gene3D" id="2.40.30.10">
    <property type="entry name" value="Translation factors"/>
    <property type="match status" value="1"/>
</dbReference>
<reference evidence="11 12" key="1">
    <citation type="submission" date="2016-10" db="EMBL/GenBank/DDBJ databases">
        <authorList>
            <person name="de Groot N.N."/>
        </authorList>
    </citation>
    <scope>NUCLEOTIDE SEQUENCE [LARGE SCALE GENOMIC DNA]</scope>
    <source>
        <strain evidence="11 12">SLAS-1</strain>
    </source>
</reference>
<dbReference type="FunFam" id="2.40.30.10:FF:000004">
    <property type="entry name" value="50S ribosomal protein L3"/>
    <property type="match status" value="1"/>
</dbReference>
<evidence type="ECO:0000256" key="9">
    <source>
        <dbReference type="RuleBase" id="RU003906"/>
    </source>
</evidence>
<dbReference type="InterPro" id="IPR019927">
    <property type="entry name" value="Ribosomal_uL3_bac/org-type"/>
</dbReference>
<evidence type="ECO:0000256" key="7">
    <source>
        <dbReference type="HAMAP-Rule" id="MF_01325"/>
    </source>
</evidence>
<feature type="region of interest" description="Disordered" evidence="10">
    <location>
        <begin position="118"/>
        <end position="140"/>
    </location>
</feature>
<dbReference type="GO" id="GO:0019843">
    <property type="term" value="F:rRNA binding"/>
    <property type="evidence" value="ECO:0007669"/>
    <property type="project" value="UniProtKB-UniRule"/>
</dbReference>
<dbReference type="HAMAP" id="MF_01325_B">
    <property type="entry name" value="Ribosomal_uL3_B"/>
    <property type="match status" value="1"/>
</dbReference>
<dbReference type="InterPro" id="IPR009000">
    <property type="entry name" value="Transl_B-barrel_sf"/>
</dbReference>
<evidence type="ECO:0000313" key="12">
    <source>
        <dbReference type="Proteomes" id="UP000199476"/>
    </source>
</evidence>
<dbReference type="InterPro" id="IPR019926">
    <property type="entry name" value="Ribosomal_uL3_CS"/>
</dbReference>
<protein>
    <recommendedName>
        <fullName evidence="6 7">Large ribosomal subunit protein uL3</fullName>
    </recommendedName>
</protein>
<keyword evidence="12" id="KW-1185">Reference proteome</keyword>
<evidence type="ECO:0000256" key="6">
    <source>
        <dbReference type="ARBA" id="ARBA00035243"/>
    </source>
</evidence>
<keyword evidence="3 7" id="KW-0694">RNA-binding</keyword>
<dbReference type="GO" id="GO:0006412">
    <property type="term" value="P:translation"/>
    <property type="evidence" value="ECO:0007669"/>
    <property type="project" value="UniProtKB-UniRule"/>
</dbReference>
<dbReference type="PANTHER" id="PTHR11229:SF16">
    <property type="entry name" value="LARGE RIBOSOMAL SUBUNIT PROTEIN UL3C"/>
    <property type="match status" value="1"/>
</dbReference>
<comment type="similarity">
    <text evidence="1 7 8">Belongs to the universal ribosomal protein uL3 family.</text>
</comment>
<dbReference type="Gene3D" id="3.30.160.810">
    <property type="match status" value="1"/>
</dbReference>
<sequence length="205" mass="22489">MAIGLIGRKKGMTQIFSEKGELVPVTAIEAGPCVVTQIKTEENDGYEAVKLGFEKVKAKSLNKPELGLFDKHDLEPRKYLREFKADIDEYEVGDEIDINLFSPGDKVDVSGITRGKGFSGNIKRHGHSTGPATHGFGLDRAPGSVGALGPERVFKDQKMPGRMGHNRTTIKNLKVMRIIPERDVLLVKGSIPGPEKGIVEIRRTN</sequence>
<dbReference type="InterPro" id="IPR000597">
    <property type="entry name" value="Ribosomal_uL3"/>
</dbReference>
<proteinExistence type="inferred from homology"/>
<dbReference type="PROSITE" id="PS00474">
    <property type="entry name" value="RIBOSOMAL_L3"/>
    <property type="match status" value="1"/>
</dbReference>
<gene>
    <name evidence="7" type="primary">rplC</name>
    <name evidence="11" type="ORF">SAMN04488692_1103</name>
</gene>
<evidence type="ECO:0000256" key="5">
    <source>
        <dbReference type="ARBA" id="ARBA00023274"/>
    </source>
</evidence>
<evidence type="ECO:0000256" key="10">
    <source>
        <dbReference type="SAM" id="MobiDB-lite"/>
    </source>
</evidence>
<keyword evidence="4 7" id="KW-0689">Ribosomal protein</keyword>
<dbReference type="SUPFAM" id="SSF50447">
    <property type="entry name" value="Translation proteins"/>
    <property type="match status" value="1"/>
</dbReference>
<evidence type="ECO:0000313" key="11">
    <source>
        <dbReference type="EMBL" id="SDL83061.1"/>
    </source>
</evidence>
<dbReference type="Pfam" id="PF00297">
    <property type="entry name" value="Ribosomal_L3"/>
    <property type="match status" value="1"/>
</dbReference>
<dbReference type="PANTHER" id="PTHR11229">
    <property type="entry name" value="50S RIBOSOMAL PROTEIN L3"/>
    <property type="match status" value="1"/>
</dbReference>
<dbReference type="GO" id="GO:0003735">
    <property type="term" value="F:structural constituent of ribosome"/>
    <property type="evidence" value="ECO:0007669"/>
    <property type="project" value="UniProtKB-UniRule"/>
</dbReference>
<dbReference type="GO" id="GO:0022625">
    <property type="term" value="C:cytosolic large ribosomal subunit"/>
    <property type="evidence" value="ECO:0007669"/>
    <property type="project" value="TreeGrafter"/>
</dbReference>
<evidence type="ECO:0000256" key="3">
    <source>
        <dbReference type="ARBA" id="ARBA00022884"/>
    </source>
</evidence>
<keyword evidence="5 7" id="KW-0687">Ribonucleoprotein</keyword>
<evidence type="ECO:0000256" key="4">
    <source>
        <dbReference type="ARBA" id="ARBA00022980"/>
    </source>
</evidence>
<evidence type="ECO:0000256" key="2">
    <source>
        <dbReference type="ARBA" id="ARBA00022730"/>
    </source>
</evidence>
<dbReference type="EMBL" id="FNGO01000010">
    <property type="protein sequence ID" value="SDL83061.1"/>
    <property type="molecule type" value="Genomic_DNA"/>
</dbReference>
<comment type="subunit">
    <text evidence="7 9">Part of the 50S ribosomal subunit. Forms a cluster with proteins L14 and L19.</text>
</comment>
<comment type="function">
    <text evidence="7 9">One of the primary rRNA binding proteins, it binds directly near the 3'-end of the 23S rRNA, where it nucleates assembly of the 50S subunit.</text>
</comment>
<keyword evidence="2 7" id="KW-0699">rRNA-binding</keyword>
<name>A0A1G9N9S3_9FIRM</name>
<dbReference type="RefSeq" id="WP_089759903.1">
    <property type="nucleotide sequence ID" value="NZ_FNGO01000010.1"/>
</dbReference>
<dbReference type="FunFam" id="3.30.160.810:FF:000001">
    <property type="entry name" value="50S ribosomal protein L3"/>
    <property type="match status" value="1"/>
</dbReference>
<evidence type="ECO:0000256" key="1">
    <source>
        <dbReference type="ARBA" id="ARBA00006540"/>
    </source>
</evidence>
<dbReference type="Proteomes" id="UP000199476">
    <property type="component" value="Unassembled WGS sequence"/>
</dbReference>